<gene>
    <name evidence="2" type="primary">PARPA_07783.1 scaffold 30457</name>
</gene>
<feature type="chain" id="PRO_5002120582" evidence="1">
    <location>
        <begin position="25"/>
        <end position="140"/>
    </location>
</feature>
<keyword evidence="1" id="KW-0732">Signal</keyword>
<sequence length="140" mass="15711">MRSFYSLLLILIFILSSLTSDVWAYLAQKISPLVLDIAGQNGAAVVVKHGDTLQIRWALIPGIQFPLYGYASAKTSKTEVGLLPVKSTRTQDYTYTIDTDVSVRDFAYTWTVSRDVPKGKYRLGIGFFYHETSNSEIHIV</sequence>
<dbReference type="Proteomes" id="UP000054107">
    <property type="component" value="Unassembled WGS sequence"/>
</dbReference>
<evidence type="ECO:0000256" key="1">
    <source>
        <dbReference type="SAM" id="SignalP"/>
    </source>
</evidence>
<keyword evidence="3" id="KW-1185">Reference proteome</keyword>
<name>A0A0B7N5P9_9FUNG</name>
<dbReference type="OrthoDB" id="2205937at2759"/>
<dbReference type="EMBL" id="LN730391">
    <property type="protein sequence ID" value="CEP13663.1"/>
    <property type="molecule type" value="Genomic_DNA"/>
</dbReference>
<protein>
    <submittedName>
        <fullName evidence="2">Uncharacterized protein</fullName>
    </submittedName>
</protein>
<reference evidence="2 3" key="1">
    <citation type="submission" date="2014-09" db="EMBL/GenBank/DDBJ databases">
        <authorList>
            <person name="Ellenberger Sabrina"/>
        </authorList>
    </citation>
    <scope>NUCLEOTIDE SEQUENCE [LARGE SCALE GENOMIC DNA]</scope>
    <source>
        <strain evidence="2 3">CBS 412.66</strain>
    </source>
</reference>
<proteinExistence type="predicted"/>
<organism evidence="2 3">
    <name type="scientific">Parasitella parasitica</name>
    <dbReference type="NCBI Taxonomy" id="35722"/>
    <lineage>
        <taxon>Eukaryota</taxon>
        <taxon>Fungi</taxon>
        <taxon>Fungi incertae sedis</taxon>
        <taxon>Mucoromycota</taxon>
        <taxon>Mucoromycotina</taxon>
        <taxon>Mucoromycetes</taxon>
        <taxon>Mucorales</taxon>
        <taxon>Mucorineae</taxon>
        <taxon>Mucoraceae</taxon>
        <taxon>Parasitella</taxon>
    </lineage>
</organism>
<feature type="signal peptide" evidence="1">
    <location>
        <begin position="1"/>
        <end position="24"/>
    </location>
</feature>
<dbReference type="AlphaFoldDB" id="A0A0B7N5P9"/>
<evidence type="ECO:0000313" key="2">
    <source>
        <dbReference type="EMBL" id="CEP13663.1"/>
    </source>
</evidence>
<evidence type="ECO:0000313" key="3">
    <source>
        <dbReference type="Proteomes" id="UP000054107"/>
    </source>
</evidence>
<accession>A0A0B7N5P9</accession>